<name>A0AAV7SDQ8_PLEWA</name>
<feature type="region of interest" description="Disordered" evidence="1">
    <location>
        <begin position="81"/>
        <end position="127"/>
    </location>
</feature>
<reference evidence="2" key="1">
    <citation type="journal article" date="2022" name="bioRxiv">
        <title>Sequencing and chromosome-scale assembly of the giantPleurodeles waltlgenome.</title>
        <authorList>
            <person name="Brown T."/>
            <person name="Elewa A."/>
            <person name="Iarovenko S."/>
            <person name="Subramanian E."/>
            <person name="Araus A.J."/>
            <person name="Petzold A."/>
            <person name="Susuki M."/>
            <person name="Suzuki K.-i.T."/>
            <person name="Hayashi T."/>
            <person name="Toyoda A."/>
            <person name="Oliveira C."/>
            <person name="Osipova E."/>
            <person name="Leigh N.D."/>
            <person name="Simon A."/>
            <person name="Yun M.H."/>
        </authorList>
    </citation>
    <scope>NUCLEOTIDE SEQUENCE</scope>
    <source>
        <strain evidence="2">20211129_DDA</strain>
        <tissue evidence="2">Liver</tissue>
    </source>
</reference>
<evidence type="ECO:0000313" key="3">
    <source>
        <dbReference type="Proteomes" id="UP001066276"/>
    </source>
</evidence>
<evidence type="ECO:0000313" key="2">
    <source>
        <dbReference type="EMBL" id="KAJ1161308.1"/>
    </source>
</evidence>
<dbReference type="Proteomes" id="UP001066276">
    <property type="component" value="Chromosome 4_2"/>
</dbReference>
<dbReference type="EMBL" id="JANPWB010000008">
    <property type="protein sequence ID" value="KAJ1161308.1"/>
    <property type="molecule type" value="Genomic_DNA"/>
</dbReference>
<protein>
    <submittedName>
        <fullName evidence="2">Uncharacterized protein</fullName>
    </submittedName>
</protein>
<proteinExistence type="predicted"/>
<dbReference type="AlphaFoldDB" id="A0AAV7SDQ8"/>
<organism evidence="2 3">
    <name type="scientific">Pleurodeles waltl</name>
    <name type="common">Iberian ribbed newt</name>
    <dbReference type="NCBI Taxonomy" id="8319"/>
    <lineage>
        <taxon>Eukaryota</taxon>
        <taxon>Metazoa</taxon>
        <taxon>Chordata</taxon>
        <taxon>Craniata</taxon>
        <taxon>Vertebrata</taxon>
        <taxon>Euteleostomi</taxon>
        <taxon>Amphibia</taxon>
        <taxon>Batrachia</taxon>
        <taxon>Caudata</taxon>
        <taxon>Salamandroidea</taxon>
        <taxon>Salamandridae</taxon>
        <taxon>Pleurodelinae</taxon>
        <taxon>Pleurodeles</taxon>
    </lineage>
</organism>
<feature type="compositionally biased region" description="Basic and acidic residues" evidence="1">
    <location>
        <begin position="112"/>
        <end position="127"/>
    </location>
</feature>
<sequence>MSQYPLDRVSTCDGSLRPDPHSSIACAASATPDLEANGVTDALVGWRQQPRELLQVKGGVSLLPEGDVVSWSRKIPELLAKEDQTDREDAEPGVTATAIRTGVTKGQSGAEEPQKRTEDRRPRGAYA</sequence>
<comment type="caution">
    <text evidence="2">The sequence shown here is derived from an EMBL/GenBank/DDBJ whole genome shotgun (WGS) entry which is preliminary data.</text>
</comment>
<accession>A0AAV7SDQ8</accession>
<gene>
    <name evidence="2" type="ORF">NDU88_001795</name>
</gene>
<evidence type="ECO:0000256" key="1">
    <source>
        <dbReference type="SAM" id="MobiDB-lite"/>
    </source>
</evidence>
<keyword evidence="3" id="KW-1185">Reference proteome</keyword>